<feature type="region of interest" description="Disordered" evidence="5">
    <location>
        <begin position="1"/>
        <end position="142"/>
    </location>
</feature>
<dbReference type="InterPro" id="IPR019787">
    <property type="entry name" value="Znf_PHD-finger"/>
</dbReference>
<reference evidence="7" key="1">
    <citation type="submission" date="2020-11" db="EMBL/GenBank/DDBJ databases">
        <authorList>
            <consortium name="DOE Joint Genome Institute"/>
            <person name="Ahrendt S."/>
            <person name="Riley R."/>
            <person name="Andreopoulos W."/>
            <person name="Labutti K."/>
            <person name="Pangilinan J."/>
            <person name="Ruiz-Duenas F.J."/>
            <person name="Barrasa J.M."/>
            <person name="Sanchez-Garcia M."/>
            <person name="Camarero S."/>
            <person name="Miyauchi S."/>
            <person name="Serrano A."/>
            <person name="Linde D."/>
            <person name="Babiker R."/>
            <person name="Drula E."/>
            <person name="Ayuso-Fernandez I."/>
            <person name="Pacheco R."/>
            <person name="Padilla G."/>
            <person name="Ferreira P."/>
            <person name="Barriuso J."/>
            <person name="Kellner H."/>
            <person name="Castanera R."/>
            <person name="Alfaro M."/>
            <person name="Ramirez L."/>
            <person name="Pisabarro A.G."/>
            <person name="Kuo A."/>
            <person name="Tritt A."/>
            <person name="Lipzen A."/>
            <person name="He G."/>
            <person name="Yan M."/>
            <person name="Ng V."/>
            <person name="Cullen D."/>
            <person name="Martin F."/>
            <person name="Rosso M.-N."/>
            <person name="Henrissat B."/>
            <person name="Hibbett D."/>
            <person name="Martinez A.T."/>
            <person name="Grigoriev I.V."/>
        </authorList>
    </citation>
    <scope>NUCLEOTIDE SEQUENCE</scope>
    <source>
        <strain evidence="7">CIRM-BRFM 674</strain>
    </source>
</reference>
<dbReference type="AlphaFoldDB" id="A0A9P6CVJ0"/>
<feature type="region of interest" description="Disordered" evidence="5">
    <location>
        <begin position="200"/>
        <end position="357"/>
    </location>
</feature>
<dbReference type="GO" id="GO:0061186">
    <property type="term" value="P:negative regulation of silent mating-type cassette heterochromatin formation"/>
    <property type="evidence" value="ECO:0007669"/>
    <property type="project" value="TreeGrafter"/>
</dbReference>
<sequence length="636" mass="69722">MAQSATMGPPLSPRETRRSGRRSAPSVSASTSKSPDSDQPPREKVGTSRSAVSSANHRHKKLKQEEHDDLVDNHKHTNSITSSNSNNGNNSKGKRKAKDKEGDKSLNNASSADAEITSVEDQLHDGQDEEEEQGITRCVCGSTEDDPDAGEFMVQCETCKVWQHGLCMGYISEDQVHDEEYYCELCKPEMHEDLLKRLARKPRQTSTTSRHDPATKEHVSHSGSPPHHPSKQHSKRRNTMNSRDAAADESIKALMEQTAAEAGVSHDTSAEDTTISIPDMNDIGKKKRKRSEDDSGLKKRTRSASTASDDQRGTSTVLNAPPCEKVILMSKPSGPRNKRGGKKNVAVEATPADSEEGQHCFSTIRLSPNNQSMCLAFNPTNKRSAHISRAKGSNAPKRPPLSQSISHGSGAAPHDHGTRRNQSGPGGGQGTSAADARAYRNSHAYAVSQQTLFTSWNLPDYLSHLEQMLPTDVPQPLEVRAGAIAATRGESVERTMERGVKVKWPAKRMSVGDMNKRVRALVEWVGREQASALDRGRRREALEKALREQAATEPNGHSDVPSAATDADVSMLIEDNPPGEPTNRTNIESNLMSESTIEMSSHTMKMMEELMEELIGFQERFGPGAKTRERERRLAA</sequence>
<dbReference type="Gene3D" id="3.30.40.10">
    <property type="entry name" value="Zinc/RING finger domain, C3HC4 (zinc finger)"/>
    <property type="match status" value="1"/>
</dbReference>
<dbReference type="InterPro" id="IPR001965">
    <property type="entry name" value="Znf_PHD"/>
</dbReference>
<dbReference type="InterPro" id="IPR019786">
    <property type="entry name" value="Zinc_finger_PHD-type_CS"/>
</dbReference>
<dbReference type="PROSITE" id="PS01359">
    <property type="entry name" value="ZF_PHD_1"/>
    <property type="match status" value="1"/>
</dbReference>
<keyword evidence="2 4" id="KW-0863">Zinc-finger</keyword>
<evidence type="ECO:0000256" key="2">
    <source>
        <dbReference type="ARBA" id="ARBA00022771"/>
    </source>
</evidence>
<dbReference type="Proteomes" id="UP000807469">
    <property type="component" value="Unassembled WGS sequence"/>
</dbReference>
<dbReference type="Pfam" id="PF20826">
    <property type="entry name" value="PHD_5"/>
    <property type="match status" value="1"/>
</dbReference>
<feature type="compositionally biased region" description="Basic residues" evidence="5">
    <location>
        <begin position="228"/>
        <end position="238"/>
    </location>
</feature>
<evidence type="ECO:0000313" key="7">
    <source>
        <dbReference type="EMBL" id="KAF9474219.1"/>
    </source>
</evidence>
<keyword evidence="8" id="KW-1185">Reference proteome</keyword>
<feature type="domain" description="PHD-type" evidence="6">
    <location>
        <begin position="135"/>
        <end position="189"/>
    </location>
</feature>
<feature type="compositionally biased region" description="Basic and acidic residues" evidence="5">
    <location>
        <begin position="35"/>
        <end position="46"/>
    </location>
</feature>
<dbReference type="GO" id="GO:0070210">
    <property type="term" value="C:Rpd3L-Expanded complex"/>
    <property type="evidence" value="ECO:0007669"/>
    <property type="project" value="TreeGrafter"/>
</dbReference>
<dbReference type="OrthoDB" id="79252at2759"/>
<evidence type="ECO:0000313" key="8">
    <source>
        <dbReference type="Proteomes" id="UP000807469"/>
    </source>
</evidence>
<dbReference type="SUPFAM" id="SSF57903">
    <property type="entry name" value="FYVE/PHD zinc finger"/>
    <property type="match status" value="1"/>
</dbReference>
<name>A0A9P6CVJ0_9AGAR</name>
<accession>A0A9P6CVJ0</accession>
<feature type="compositionally biased region" description="Basic and acidic residues" evidence="5">
    <location>
        <begin position="209"/>
        <end position="220"/>
    </location>
</feature>
<dbReference type="GO" id="GO:0008270">
    <property type="term" value="F:zinc ion binding"/>
    <property type="evidence" value="ECO:0007669"/>
    <property type="project" value="UniProtKB-KW"/>
</dbReference>
<protein>
    <recommendedName>
        <fullName evidence="6">PHD-type domain-containing protein</fullName>
    </recommendedName>
</protein>
<dbReference type="PANTHER" id="PTHR47793:SF1">
    <property type="entry name" value="HISTONE DEACETYLASE COMPLEX SUBUNIT CTI6"/>
    <property type="match status" value="1"/>
</dbReference>
<dbReference type="PROSITE" id="PS50016">
    <property type="entry name" value="ZF_PHD_2"/>
    <property type="match status" value="1"/>
</dbReference>
<dbReference type="SMART" id="SM00249">
    <property type="entry name" value="PHD"/>
    <property type="match status" value="1"/>
</dbReference>
<keyword evidence="1" id="KW-0479">Metal-binding</keyword>
<feature type="region of interest" description="Disordered" evidence="5">
    <location>
        <begin position="384"/>
        <end position="435"/>
    </location>
</feature>
<feature type="compositionally biased region" description="Low complexity" evidence="5">
    <location>
        <begin position="78"/>
        <end position="91"/>
    </location>
</feature>
<evidence type="ECO:0000256" key="1">
    <source>
        <dbReference type="ARBA" id="ARBA00022723"/>
    </source>
</evidence>
<feature type="compositionally biased region" description="Basic and acidic residues" evidence="5">
    <location>
        <begin position="63"/>
        <end position="75"/>
    </location>
</feature>
<dbReference type="InterPro" id="IPR053051">
    <property type="entry name" value="HDAC_complex_subunit"/>
</dbReference>
<dbReference type="EMBL" id="MU155390">
    <property type="protein sequence ID" value="KAF9474219.1"/>
    <property type="molecule type" value="Genomic_DNA"/>
</dbReference>
<feature type="compositionally biased region" description="Low complexity" evidence="5">
    <location>
        <begin position="23"/>
        <end position="34"/>
    </location>
</feature>
<dbReference type="GO" id="GO:0033698">
    <property type="term" value="C:Rpd3L complex"/>
    <property type="evidence" value="ECO:0007669"/>
    <property type="project" value="TreeGrafter"/>
</dbReference>
<evidence type="ECO:0000256" key="3">
    <source>
        <dbReference type="ARBA" id="ARBA00022833"/>
    </source>
</evidence>
<evidence type="ECO:0000256" key="5">
    <source>
        <dbReference type="SAM" id="MobiDB-lite"/>
    </source>
</evidence>
<proteinExistence type="predicted"/>
<evidence type="ECO:0000256" key="4">
    <source>
        <dbReference type="PROSITE-ProRule" id="PRU00146"/>
    </source>
</evidence>
<dbReference type="PANTHER" id="PTHR47793">
    <property type="entry name" value="HISTONE DEACETYLASE COMPLEX SUBUNIT CTI6"/>
    <property type="match status" value="1"/>
</dbReference>
<dbReference type="InterPro" id="IPR011011">
    <property type="entry name" value="Znf_FYVE_PHD"/>
</dbReference>
<gene>
    <name evidence="7" type="ORF">BDN70DRAFT_936820</name>
</gene>
<evidence type="ECO:0000259" key="6">
    <source>
        <dbReference type="PROSITE" id="PS50016"/>
    </source>
</evidence>
<feature type="compositionally biased region" description="Polar residues" evidence="5">
    <location>
        <begin position="303"/>
        <end position="318"/>
    </location>
</feature>
<dbReference type="InterPro" id="IPR013083">
    <property type="entry name" value="Znf_RING/FYVE/PHD"/>
</dbReference>
<keyword evidence="3" id="KW-0862">Zinc</keyword>
<dbReference type="GO" id="GO:0061188">
    <property type="term" value="P:negative regulation of rDNA heterochromatin formation"/>
    <property type="evidence" value="ECO:0007669"/>
    <property type="project" value="TreeGrafter"/>
</dbReference>
<organism evidence="7 8">
    <name type="scientific">Pholiota conissans</name>
    <dbReference type="NCBI Taxonomy" id="109636"/>
    <lineage>
        <taxon>Eukaryota</taxon>
        <taxon>Fungi</taxon>
        <taxon>Dikarya</taxon>
        <taxon>Basidiomycota</taxon>
        <taxon>Agaricomycotina</taxon>
        <taxon>Agaricomycetes</taxon>
        <taxon>Agaricomycetidae</taxon>
        <taxon>Agaricales</taxon>
        <taxon>Agaricineae</taxon>
        <taxon>Strophariaceae</taxon>
        <taxon>Pholiota</taxon>
    </lineage>
</organism>
<comment type="caution">
    <text evidence="7">The sequence shown here is derived from an EMBL/GenBank/DDBJ whole genome shotgun (WGS) entry which is preliminary data.</text>
</comment>